<dbReference type="GO" id="GO:0015149">
    <property type="term" value="F:hexose transmembrane transporter activity"/>
    <property type="evidence" value="ECO:0007669"/>
    <property type="project" value="TreeGrafter"/>
</dbReference>
<feature type="transmembrane region" description="Helical" evidence="9">
    <location>
        <begin position="377"/>
        <end position="396"/>
    </location>
</feature>
<protein>
    <recommendedName>
        <fullName evidence="10">Major facilitator superfamily (MFS) profile domain-containing protein</fullName>
    </recommendedName>
</protein>
<dbReference type="PANTHER" id="PTHR23503">
    <property type="entry name" value="SOLUTE CARRIER FAMILY 2"/>
    <property type="match status" value="1"/>
</dbReference>
<dbReference type="PANTHER" id="PTHR23503:SF8">
    <property type="entry name" value="FACILITATED GLUCOSE TRANSPORTER PROTEIN 1"/>
    <property type="match status" value="1"/>
</dbReference>
<dbReference type="OrthoDB" id="4540492at2759"/>
<dbReference type="Pfam" id="PF00083">
    <property type="entry name" value="Sugar_tr"/>
    <property type="match status" value="1"/>
</dbReference>
<feature type="transmembrane region" description="Helical" evidence="9">
    <location>
        <begin position="213"/>
        <end position="233"/>
    </location>
</feature>
<dbReference type="Proteomes" id="UP000053411">
    <property type="component" value="Unassembled WGS sequence"/>
</dbReference>
<feature type="transmembrane region" description="Helical" evidence="9">
    <location>
        <begin position="38"/>
        <end position="59"/>
    </location>
</feature>
<dbReference type="InterPro" id="IPR045263">
    <property type="entry name" value="GLUT"/>
</dbReference>
<keyword evidence="6 9" id="KW-0472">Membrane</keyword>
<dbReference type="InterPro" id="IPR036259">
    <property type="entry name" value="MFS_trans_sf"/>
</dbReference>
<dbReference type="InterPro" id="IPR003663">
    <property type="entry name" value="Sugar/inositol_transpt"/>
</dbReference>
<keyword evidence="4 9" id="KW-0812">Transmembrane</keyword>
<feature type="region of interest" description="Disordered" evidence="8">
    <location>
        <begin position="1"/>
        <end position="30"/>
    </location>
</feature>
<dbReference type="InterPro" id="IPR005828">
    <property type="entry name" value="MFS_sugar_transport-like"/>
</dbReference>
<evidence type="ECO:0000313" key="11">
    <source>
        <dbReference type="EMBL" id="KIX97855.1"/>
    </source>
</evidence>
<dbReference type="InterPro" id="IPR020846">
    <property type="entry name" value="MFS_dom"/>
</dbReference>
<evidence type="ECO:0000256" key="5">
    <source>
        <dbReference type="ARBA" id="ARBA00022989"/>
    </source>
</evidence>
<dbReference type="NCBIfam" id="TIGR00879">
    <property type="entry name" value="SP"/>
    <property type="match status" value="1"/>
</dbReference>
<dbReference type="SUPFAM" id="SSF103473">
    <property type="entry name" value="MFS general substrate transporter"/>
    <property type="match status" value="1"/>
</dbReference>
<feature type="transmembrane region" description="Helical" evidence="9">
    <location>
        <begin position="345"/>
        <end position="365"/>
    </location>
</feature>
<evidence type="ECO:0000256" key="7">
    <source>
        <dbReference type="RuleBase" id="RU003346"/>
    </source>
</evidence>
<evidence type="ECO:0000256" key="3">
    <source>
        <dbReference type="ARBA" id="ARBA00022448"/>
    </source>
</evidence>
<evidence type="ECO:0000256" key="8">
    <source>
        <dbReference type="SAM" id="MobiDB-lite"/>
    </source>
</evidence>
<reference evidence="11 12" key="1">
    <citation type="submission" date="2015-01" db="EMBL/GenBank/DDBJ databases">
        <title>The Genome Sequence of Fonsecaea multimorphosa CBS 102226.</title>
        <authorList>
            <consortium name="The Broad Institute Genomics Platform"/>
            <person name="Cuomo C."/>
            <person name="de Hoog S."/>
            <person name="Gorbushina A."/>
            <person name="Stielow B."/>
            <person name="Teixiera M."/>
            <person name="Abouelleil A."/>
            <person name="Chapman S.B."/>
            <person name="Priest M."/>
            <person name="Young S.K."/>
            <person name="Wortman J."/>
            <person name="Nusbaum C."/>
            <person name="Birren B."/>
        </authorList>
    </citation>
    <scope>NUCLEOTIDE SEQUENCE [LARGE SCALE GENOMIC DNA]</scope>
    <source>
        <strain evidence="11 12">CBS 102226</strain>
    </source>
</reference>
<dbReference type="PROSITE" id="PS00217">
    <property type="entry name" value="SUGAR_TRANSPORT_2"/>
    <property type="match status" value="1"/>
</dbReference>
<feature type="transmembrane region" description="Helical" evidence="9">
    <location>
        <begin position="438"/>
        <end position="457"/>
    </location>
</feature>
<feature type="domain" description="Major facilitator superfamily (MFS) profile" evidence="10">
    <location>
        <begin position="46"/>
        <end position="491"/>
    </location>
</feature>
<comment type="subcellular location">
    <subcellularLocation>
        <location evidence="1">Membrane</location>
        <topology evidence="1">Multi-pass membrane protein</topology>
    </subcellularLocation>
</comment>
<feature type="transmembrane region" description="Helical" evidence="9">
    <location>
        <begin position="312"/>
        <end position="339"/>
    </location>
</feature>
<organism evidence="11 12">
    <name type="scientific">Fonsecaea multimorphosa CBS 102226</name>
    <dbReference type="NCBI Taxonomy" id="1442371"/>
    <lineage>
        <taxon>Eukaryota</taxon>
        <taxon>Fungi</taxon>
        <taxon>Dikarya</taxon>
        <taxon>Ascomycota</taxon>
        <taxon>Pezizomycotina</taxon>
        <taxon>Eurotiomycetes</taxon>
        <taxon>Chaetothyriomycetidae</taxon>
        <taxon>Chaetothyriales</taxon>
        <taxon>Herpotrichiellaceae</taxon>
        <taxon>Fonsecaea</taxon>
    </lineage>
</organism>
<evidence type="ECO:0000256" key="9">
    <source>
        <dbReference type="SAM" id="Phobius"/>
    </source>
</evidence>
<evidence type="ECO:0000313" key="12">
    <source>
        <dbReference type="Proteomes" id="UP000053411"/>
    </source>
</evidence>
<dbReference type="VEuPathDB" id="FungiDB:Z520_06633"/>
<dbReference type="RefSeq" id="XP_016631978.1">
    <property type="nucleotide sequence ID" value="XM_016777133.1"/>
</dbReference>
<dbReference type="AlphaFoldDB" id="A0A0D2H7Q5"/>
<feature type="transmembrane region" description="Helical" evidence="9">
    <location>
        <begin position="185"/>
        <end position="207"/>
    </location>
</feature>
<dbReference type="GO" id="GO:0016020">
    <property type="term" value="C:membrane"/>
    <property type="evidence" value="ECO:0007669"/>
    <property type="project" value="UniProtKB-SubCell"/>
</dbReference>
<sequence length="615" mass="66046">MDRGVLTRTSSGYRALKQTETSPPLPPKGLMDPPKAKGFTLLLLFSVYIVTLGPLLFGYHLGELNAPQKVITCQNDQLPGYVALGLPRCIPMNSFQWGMVQSMFTVGGFFGAIVSGAVATRFGRLFALRWATFFLAGGPIAEALAGRIWLMAMGRALSGLGAGAATVVSPMYVSEVAPPNRRGFFGAFTQVQINFGIVVAQLLGFFLSKSNQWRWVLATGGFIAGLMHVGLMLTPETPKWLAANNRPRMARGILQRLRGKATDIQDEIEDWEMSGEAEEESLLGPPTGPRPCKEPSRSIIDVIKMPQYRRPLLAVTGTMMAQQLCGINSVVMYSVAILGSVMPKHAGLVTVIVSAVNVLVTLMAAPLPDIFGRKPCLLISIIGMGSASGMLYAGLATHIQPLMIVAIGLFVASFGIGLGPVPFILASELVGPEAVGAVSSWALAANWLSTFLVAMFFPVLNKALQSNVWWIFVGVAVFWAIFVAVFVPESKGKPNPDEVWRRKKRYDCSAVADQASARRGCSDLAVDRAVNTSLLRSVTSAYSVYAPVPPTIAHGPSSQATLHDLPVSGEWADRHCLDIAEDGVTSKLLPPHFQHPGEASPQSSTRTKQNIAIAS</sequence>
<keyword evidence="5 9" id="KW-1133">Transmembrane helix</keyword>
<dbReference type="EMBL" id="KN848073">
    <property type="protein sequence ID" value="KIX97855.1"/>
    <property type="molecule type" value="Genomic_DNA"/>
</dbReference>
<evidence type="ECO:0000256" key="1">
    <source>
        <dbReference type="ARBA" id="ARBA00004141"/>
    </source>
</evidence>
<feature type="transmembrane region" description="Helical" evidence="9">
    <location>
        <begin position="402"/>
        <end position="426"/>
    </location>
</feature>
<dbReference type="PRINTS" id="PR00171">
    <property type="entry name" value="SUGRTRNSPORT"/>
</dbReference>
<evidence type="ECO:0000256" key="6">
    <source>
        <dbReference type="ARBA" id="ARBA00023136"/>
    </source>
</evidence>
<feature type="compositionally biased region" description="Polar residues" evidence="8">
    <location>
        <begin position="7"/>
        <end position="22"/>
    </location>
</feature>
<feature type="region of interest" description="Disordered" evidence="8">
    <location>
        <begin position="590"/>
        <end position="615"/>
    </location>
</feature>
<dbReference type="GeneID" id="27712379"/>
<dbReference type="STRING" id="1442371.A0A0D2H7Q5"/>
<evidence type="ECO:0000256" key="4">
    <source>
        <dbReference type="ARBA" id="ARBA00022692"/>
    </source>
</evidence>
<evidence type="ECO:0000259" key="10">
    <source>
        <dbReference type="PROSITE" id="PS50850"/>
    </source>
</evidence>
<feature type="compositionally biased region" description="Polar residues" evidence="8">
    <location>
        <begin position="600"/>
        <end position="615"/>
    </location>
</feature>
<keyword evidence="12" id="KW-1185">Reference proteome</keyword>
<proteinExistence type="inferred from homology"/>
<accession>A0A0D2H7Q5</accession>
<feature type="transmembrane region" description="Helical" evidence="9">
    <location>
        <begin position="130"/>
        <end position="150"/>
    </location>
</feature>
<dbReference type="InterPro" id="IPR005829">
    <property type="entry name" value="Sugar_transporter_CS"/>
</dbReference>
<dbReference type="PROSITE" id="PS50850">
    <property type="entry name" value="MFS"/>
    <property type="match status" value="1"/>
</dbReference>
<comment type="similarity">
    <text evidence="2 7">Belongs to the major facilitator superfamily. Sugar transporter (TC 2.A.1.1) family.</text>
</comment>
<name>A0A0D2H7Q5_9EURO</name>
<feature type="transmembrane region" description="Helical" evidence="9">
    <location>
        <begin position="469"/>
        <end position="487"/>
    </location>
</feature>
<keyword evidence="3 7" id="KW-0813">Transport</keyword>
<dbReference type="Gene3D" id="1.20.1250.20">
    <property type="entry name" value="MFS general substrate transporter like domains"/>
    <property type="match status" value="1"/>
</dbReference>
<evidence type="ECO:0000256" key="2">
    <source>
        <dbReference type="ARBA" id="ARBA00010992"/>
    </source>
</evidence>
<feature type="transmembrane region" description="Helical" evidence="9">
    <location>
        <begin position="95"/>
        <end position="118"/>
    </location>
</feature>
<gene>
    <name evidence="11" type="ORF">Z520_06633</name>
</gene>